<sequence>MPSLRFPIACAIITLCVVGAATQAGIADTIHTWVPGNVSLPLPRGAVFAGLDPDWYNIYVGRLHPANNGVYPAKIKLPTGAIYLAGTTSKYWTKSYDILIATDGRSYEWVRSFDGHLERNAVSVGTSSSGERVYICRVLLDGAVVMGNLFGQSRVCAAKHDSYVESDKYEVLVEV</sequence>
<dbReference type="Proteomes" id="UP000504634">
    <property type="component" value="Unplaced"/>
</dbReference>
<dbReference type="InterPro" id="IPR006616">
    <property type="entry name" value="DM9_repeat"/>
</dbReference>
<dbReference type="RefSeq" id="XP_030372060.1">
    <property type="nucleotide sequence ID" value="XM_030516200.1"/>
</dbReference>
<organism evidence="2 3">
    <name type="scientific">Drosophila lebanonensis</name>
    <name type="common">Fruit fly</name>
    <name type="synonym">Scaptodrosophila lebanonensis</name>
    <dbReference type="NCBI Taxonomy" id="7225"/>
    <lineage>
        <taxon>Eukaryota</taxon>
        <taxon>Metazoa</taxon>
        <taxon>Ecdysozoa</taxon>
        <taxon>Arthropoda</taxon>
        <taxon>Hexapoda</taxon>
        <taxon>Insecta</taxon>
        <taxon>Pterygota</taxon>
        <taxon>Neoptera</taxon>
        <taxon>Endopterygota</taxon>
        <taxon>Diptera</taxon>
        <taxon>Brachycera</taxon>
        <taxon>Muscomorpha</taxon>
        <taxon>Ephydroidea</taxon>
        <taxon>Drosophilidae</taxon>
        <taxon>Scaptodrosophila</taxon>
    </lineage>
</organism>
<feature type="signal peptide" evidence="1">
    <location>
        <begin position="1"/>
        <end position="27"/>
    </location>
</feature>
<keyword evidence="1" id="KW-0732">Signal</keyword>
<keyword evidence="2" id="KW-1185">Reference proteome</keyword>
<protein>
    <submittedName>
        <fullName evidence="3">Uncharacterized protein LOC115622297</fullName>
    </submittedName>
</protein>
<feature type="chain" id="PRO_5026971858" evidence="1">
    <location>
        <begin position="28"/>
        <end position="175"/>
    </location>
</feature>
<dbReference type="Pfam" id="PF11901">
    <property type="entry name" value="DM9"/>
    <property type="match status" value="1"/>
</dbReference>
<dbReference type="AlphaFoldDB" id="A0A6J2T9Q8"/>
<name>A0A6J2T9Q8_DROLE</name>
<evidence type="ECO:0000313" key="3">
    <source>
        <dbReference type="RefSeq" id="XP_030372060.1"/>
    </source>
</evidence>
<dbReference type="GeneID" id="115622297"/>
<reference evidence="3" key="1">
    <citation type="submission" date="2025-08" db="UniProtKB">
        <authorList>
            <consortium name="RefSeq"/>
        </authorList>
    </citation>
    <scope>IDENTIFICATION</scope>
    <source>
        <strain evidence="3">11010-0011.00</strain>
        <tissue evidence="3">Whole body</tissue>
    </source>
</reference>
<dbReference type="SMART" id="SM00696">
    <property type="entry name" value="DM9"/>
    <property type="match status" value="2"/>
</dbReference>
<accession>A0A6J2T9Q8</accession>
<dbReference type="PANTHER" id="PTHR31649">
    <property type="entry name" value="AGAP009604-PA"/>
    <property type="match status" value="1"/>
</dbReference>
<evidence type="ECO:0000313" key="2">
    <source>
        <dbReference type="Proteomes" id="UP000504634"/>
    </source>
</evidence>
<gene>
    <name evidence="3" type="primary">LOC115622297</name>
</gene>
<evidence type="ECO:0000256" key="1">
    <source>
        <dbReference type="SAM" id="SignalP"/>
    </source>
</evidence>
<proteinExistence type="predicted"/>
<dbReference type="PANTHER" id="PTHR31649:SF10">
    <property type="entry name" value="IP19903P-RELATED"/>
    <property type="match status" value="1"/>
</dbReference>